<feature type="compositionally biased region" description="Basic and acidic residues" evidence="1">
    <location>
        <begin position="240"/>
        <end position="256"/>
    </location>
</feature>
<dbReference type="EMBL" id="BDRX01000179">
    <property type="protein sequence ID" value="GBF99900.1"/>
    <property type="molecule type" value="Genomic_DNA"/>
</dbReference>
<evidence type="ECO:0000313" key="3">
    <source>
        <dbReference type="Proteomes" id="UP000247498"/>
    </source>
</evidence>
<keyword evidence="3" id="KW-1185">Reference proteome</keyword>
<gene>
    <name evidence="2" type="ORF">Rsub_12696</name>
</gene>
<comment type="caution">
    <text evidence="2">The sequence shown here is derived from an EMBL/GenBank/DDBJ whole genome shotgun (WGS) entry which is preliminary data.</text>
</comment>
<feature type="region of interest" description="Disordered" evidence="1">
    <location>
        <begin position="25"/>
        <end position="83"/>
    </location>
</feature>
<feature type="compositionally biased region" description="Basic and acidic residues" evidence="1">
    <location>
        <begin position="268"/>
        <end position="279"/>
    </location>
</feature>
<feature type="compositionally biased region" description="Acidic residues" evidence="1">
    <location>
        <begin position="56"/>
        <end position="70"/>
    </location>
</feature>
<feature type="compositionally biased region" description="Low complexity" evidence="1">
    <location>
        <begin position="25"/>
        <end position="35"/>
    </location>
</feature>
<dbReference type="Proteomes" id="UP000247498">
    <property type="component" value="Unassembled WGS sequence"/>
</dbReference>
<feature type="region of interest" description="Disordered" evidence="1">
    <location>
        <begin position="349"/>
        <end position="377"/>
    </location>
</feature>
<name>A0A2V0PPD7_9CHLO</name>
<accession>A0A2V0PPD7</accession>
<feature type="region of interest" description="Disordered" evidence="1">
    <location>
        <begin position="403"/>
        <end position="439"/>
    </location>
</feature>
<evidence type="ECO:0000313" key="2">
    <source>
        <dbReference type="EMBL" id="GBF99900.1"/>
    </source>
</evidence>
<protein>
    <submittedName>
        <fullName evidence="2">Uncharacterized protein</fullName>
    </submittedName>
</protein>
<dbReference type="InParanoid" id="A0A2V0PPD7"/>
<proteinExistence type="predicted"/>
<feature type="region of interest" description="Disordered" evidence="1">
    <location>
        <begin position="240"/>
        <end position="292"/>
    </location>
</feature>
<evidence type="ECO:0000256" key="1">
    <source>
        <dbReference type="SAM" id="MobiDB-lite"/>
    </source>
</evidence>
<feature type="compositionally biased region" description="Low complexity" evidence="1">
    <location>
        <begin position="403"/>
        <end position="424"/>
    </location>
</feature>
<sequence>MLPAAAIEMPEAVAGEMAPTAAADGVARAAAGAGAVDDHDQPQAKHEQQQPADGEQLADAEEQEQEEQEQDGGSPPPPEPRRTGLRARVVSGAARVGAALDPRKLPARLHRLSEDVMSREMFNPLLTRGGEIVQEVRVEADSGAPPLAAAAAVARRRVRALAASDAPKFFLVAAASASAACAAVGVAKAVLRAVARPIRLGPLRAGPPVNAITGLMPTGVYGALLAGYFLVHGAQAALERQRDEGRDGSGRRRGAGEQEAVLRQARGRLRDVRSGDHPQQRQRPGPAGPPPALAVAAALQRGASGGVAAAAAALLQQRGGLPGAPAADAAPLPLPGTVANAAAQWRRRSLGAGGGDGAGPERRASADSSVYGSPVPRDMVFNPRIANGTGGCRITLKAASADEGGAGGARRVSAGGASDGSAGSPRGGEGAGAGDATALVLNGGDDRKAAAADWRAAAPAPARA</sequence>
<reference evidence="2 3" key="1">
    <citation type="journal article" date="2018" name="Sci. Rep.">
        <title>Raphidocelis subcapitata (=Pseudokirchneriella subcapitata) provides an insight into genome evolution and environmental adaptations in the Sphaeropleales.</title>
        <authorList>
            <person name="Suzuki S."/>
            <person name="Yamaguchi H."/>
            <person name="Nakajima N."/>
            <person name="Kawachi M."/>
        </authorList>
    </citation>
    <scope>NUCLEOTIDE SEQUENCE [LARGE SCALE GENOMIC DNA]</scope>
    <source>
        <strain evidence="2 3">NIES-35</strain>
    </source>
</reference>
<dbReference type="AlphaFoldDB" id="A0A2V0PPD7"/>
<organism evidence="2 3">
    <name type="scientific">Raphidocelis subcapitata</name>
    <dbReference type="NCBI Taxonomy" id="307507"/>
    <lineage>
        <taxon>Eukaryota</taxon>
        <taxon>Viridiplantae</taxon>
        <taxon>Chlorophyta</taxon>
        <taxon>core chlorophytes</taxon>
        <taxon>Chlorophyceae</taxon>
        <taxon>CS clade</taxon>
        <taxon>Sphaeropleales</taxon>
        <taxon>Selenastraceae</taxon>
        <taxon>Raphidocelis</taxon>
    </lineage>
</organism>
<feature type="compositionally biased region" description="Basic and acidic residues" evidence="1">
    <location>
        <begin position="36"/>
        <end position="48"/>
    </location>
</feature>